<gene>
    <name evidence="5" type="ORF">ACA1_078960</name>
</gene>
<evidence type="ECO:0000313" key="5">
    <source>
        <dbReference type="EMBL" id="ELR15811.1"/>
    </source>
</evidence>
<dbReference type="SUPFAM" id="SSF64356">
    <property type="entry name" value="SNARE-like"/>
    <property type="match status" value="1"/>
</dbReference>
<dbReference type="InterPro" id="IPR001849">
    <property type="entry name" value="PH_domain"/>
</dbReference>
<dbReference type="InterPro" id="IPR011012">
    <property type="entry name" value="Longin-like_dom_sf"/>
</dbReference>
<name>L8GUN1_ACACF</name>
<dbReference type="GO" id="GO:0006890">
    <property type="term" value="P:retrograde vesicle-mediated transport, Golgi to endoplasmic reticulum"/>
    <property type="evidence" value="ECO:0007669"/>
    <property type="project" value="InterPro"/>
</dbReference>
<comment type="subcellular location">
    <subcellularLocation>
        <location evidence="1">Endomembrane system</location>
        <topology evidence="1">Peripheral membrane protein</topology>
    </subcellularLocation>
</comment>
<dbReference type="EMBL" id="KB008022">
    <property type="protein sequence ID" value="ELR15811.1"/>
    <property type="molecule type" value="Genomic_DNA"/>
</dbReference>
<evidence type="ECO:0000313" key="6">
    <source>
        <dbReference type="Proteomes" id="UP000011083"/>
    </source>
</evidence>
<dbReference type="InterPro" id="IPR039652">
    <property type="entry name" value="Coatomer_zeta"/>
</dbReference>
<organism evidence="5 6">
    <name type="scientific">Acanthamoeba castellanii (strain ATCC 30010 / Neff)</name>
    <dbReference type="NCBI Taxonomy" id="1257118"/>
    <lineage>
        <taxon>Eukaryota</taxon>
        <taxon>Amoebozoa</taxon>
        <taxon>Discosea</taxon>
        <taxon>Longamoebia</taxon>
        <taxon>Centramoebida</taxon>
        <taxon>Acanthamoebidae</taxon>
        <taxon>Acanthamoeba</taxon>
    </lineage>
</organism>
<evidence type="ECO:0000259" key="4">
    <source>
        <dbReference type="PROSITE" id="PS50003"/>
    </source>
</evidence>
<feature type="domain" description="PH" evidence="4">
    <location>
        <begin position="1"/>
        <end position="43"/>
    </location>
</feature>
<dbReference type="Proteomes" id="UP000011083">
    <property type="component" value="Unassembled WGS sequence"/>
</dbReference>
<dbReference type="PANTHER" id="PTHR11043:SF1">
    <property type="entry name" value="TSET COMPLEX MEMBER TSTD"/>
    <property type="match status" value="1"/>
</dbReference>
<evidence type="ECO:0000256" key="1">
    <source>
        <dbReference type="ARBA" id="ARBA00004184"/>
    </source>
</evidence>
<comment type="similarity">
    <text evidence="2">Belongs to the adaptor complexes small subunit family.</text>
</comment>
<dbReference type="GO" id="GO:0006891">
    <property type="term" value="P:intra-Golgi vesicle-mediated transport"/>
    <property type="evidence" value="ECO:0007669"/>
    <property type="project" value="TreeGrafter"/>
</dbReference>
<reference evidence="5 6" key="1">
    <citation type="journal article" date="2013" name="Genome Biol.">
        <title>Genome of Acanthamoeba castellanii highlights extensive lateral gene transfer and early evolution of tyrosine kinase signaling.</title>
        <authorList>
            <person name="Clarke M."/>
            <person name="Lohan A.J."/>
            <person name="Liu B."/>
            <person name="Lagkouvardos I."/>
            <person name="Roy S."/>
            <person name="Zafar N."/>
            <person name="Bertelli C."/>
            <person name="Schilde C."/>
            <person name="Kianianmomeni A."/>
            <person name="Burglin T.R."/>
            <person name="Frech C."/>
            <person name="Turcotte B."/>
            <person name="Kopec K.O."/>
            <person name="Synnott J.M."/>
            <person name="Choo C."/>
            <person name="Paponov I."/>
            <person name="Finkler A."/>
            <person name="Soon Heng Tan C."/>
            <person name="Hutchins A.P."/>
            <person name="Weinmeier T."/>
            <person name="Rattei T."/>
            <person name="Chu J.S."/>
            <person name="Gimenez G."/>
            <person name="Irimia M."/>
            <person name="Rigden D.J."/>
            <person name="Fitzpatrick D.A."/>
            <person name="Lorenzo-Morales J."/>
            <person name="Bateman A."/>
            <person name="Chiu C.H."/>
            <person name="Tang P."/>
            <person name="Hegemann P."/>
            <person name="Fromm H."/>
            <person name="Raoult D."/>
            <person name="Greub G."/>
            <person name="Miranda-Saavedra D."/>
            <person name="Chen N."/>
            <person name="Nash P."/>
            <person name="Ginger M.L."/>
            <person name="Horn M."/>
            <person name="Schaap P."/>
            <person name="Caler L."/>
            <person name="Loftus B."/>
        </authorList>
    </citation>
    <scope>NUCLEOTIDE SEQUENCE [LARGE SCALE GENOMIC DNA]</scope>
    <source>
        <strain evidence="5 6">Neff</strain>
    </source>
</reference>
<dbReference type="GeneID" id="14916473"/>
<sequence>MFIHSIFIIKPADQNILYSRHFVAEANSEEADEWQEALYNATAVTWTQLKPEEHLIAVVHNKLVVYTLVGEVLIFVAGQENNADELGLSDVLQAIVNVLNELGKKKGKLVTEEGILSQYAKVCMSLNSIVQANGVVNLLDVEEIRGTVNLKPEEVRAKKLQREQKELKKLPRPPPPAFPLLDCFEKQNAAAAAAKSQPEP</sequence>
<dbReference type="RefSeq" id="XP_004337824.1">
    <property type="nucleotide sequence ID" value="XM_004337776.1"/>
</dbReference>
<dbReference type="PROSITE" id="PS50003">
    <property type="entry name" value="PH_DOMAIN"/>
    <property type="match status" value="1"/>
</dbReference>
<keyword evidence="3" id="KW-0472">Membrane</keyword>
<dbReference type="GO" id="GO:0030126">
    <property type="term" value="C:COPI vesicle coat"/>
    <property type="evidence" value="ECO:0007669"/>
    <property type="project" value="InterPro"/>
</dbReference>
<dbReference type="KEGG" id="acan:ACA1_078960"/>
<proteinExistence type="inferred from homology"/>
<dbReference type="OrthoDB" id="10249988at2759"/>
<accession>L8GUN1</accession>
<dbReference type="GO" id="GO:0006886">
    <property type="term" value="P:intracellular protein transport"/>
    <property type="evidence" value="ECO:0007669"/>
    <property type="project" value="TreeGrafter"/>
</dbReference>
<evidence type="ECO:0000256" key="2">
    <source>
        <dbReference type="ARBA" id="ARBA00006972"/>
    </source>
</evidence>
<protein>
    <submittedName>
        <fullName evidence="5">Longinlike, putative</fullName>
    </submittedName>
</protein>
<evidence type="ECO:0000256" key="3">
    <source>
        <dbReference type="ARBA" id="ARBA00023136"/>
    </source>
</evidence>
<keyword evidence="6" id="KW-1185">Reference proteome</keyword>
<dbReference type="STRING" id="1257118.L8GUN1"/>
<dbReference type="AlphaFoldDB" id="L8GUN1"/>
<dbReference type="Gene3D" id="3.30.450.60">
    <property type="match status" value="1"/>
</dbReference>
<dbReference type="PANTHER" id="PTHR11043">
    <property type="entry name" value="ZETA-COAT PROTEIN"/>
    <property type="match status" value="1"/>
</dbReference>
<dbReference type="VEuPathDB" id="AmoebaDB:ACA1_078960"/>